<dbReference type="GO" id="GO:0016746">
    <property type="term" value="F:acyltransferase activity"/>
    <property type="evidence" value="ECO:0007669"/>
    <property type="project" value="InterPro"/>
</dbReference>
<dbReference type="RefSeq" id="WP_012536364.1">
    <property type="nucleotide sequence ID" value="NZ_AP025160.1"/>
</dbReference>
<reference evidence="2 3" key="1">
    <citation type="submission" date="2018-06" db="EMBL/GenBank/DDBJ databases">
        <title>Draft sequence of Acidithiobacillus ferrooxidans CCM 4253.</title>
        <authorList>
            <person name="Moya-Beltran A."/>
            <person name="Castro M."/>
            <person name="Covarrubias P.C."/>
            <person name="Issotta F."/>
            <person name="Janiczek O."/>
            <person name="Mandl M."/>
            <person name="Kucera J."/>
            <person name="Quatrini R."/>
        </authorList>
    </citation>
    <scope>NUCLEOTIDE SEQUENCE [LARGE SCALE GENOMIC DNA]</scope>
    <source>
        <strain evidence="2 3">CCM 4253</strain>
    </source>
</reference>
<name>A0A2W1KI74_ACIFR</name>
<gene>
    <name evidence="2" type="ORF">DN052_03690</name>
</gene>
<dbReference type="Gene3D" id="3.40.47.10">
    <property type="match status" value="1"/>
</dbReference>
<accession>A0A2W1KI74</accession>
<evidence type="ECO:0000259" key="1">
    <source>
        <dbReference type="Pfam" id="PF13723"/>
    </source>
</evidence>
<evidence type="ECO:0000313" key="2">
    <source>
        <dbReference type="EMBL" id="PZD82145.1"/>
    </source>
</evidence>
<dbReference type="Pfam" id="PF13723">
    <property type="entry name" value="Ketoacyl-synt_2"/>
    <property type="match status" value="1"/>
</dbReference>
<dbReference type="InterPro" id="IPR014030">
    <property type="entry name" value="Ketoacyl_synth_N"/>
</dbReference>
<sequence length="271" mass="28104">MTLISAYLEGIGLLGPGVPDWPQGSAILAGRTPYHEQKTVLSPPASLPAAERRRASPGVMAALEVGHKACAMAGVRPADPASVFASSGGDGRICHAICSALASGDTMISPTQFHNSVHNAISGYWGIAAGAMTPSSVVSAHDGSFAAGLLEAVMLLGSEQRPVLLIACDSDYPQPLHDARPVPDTFAVALLLTAMPRPGKTIAQLSFCGDTLFTDAAVQPMDDHALETLRQSIPAARCLPLLQLIARGEAGRIVLDYVNPPRLAVDVAPCS</sequence>
<comment type="caution">
    <text evidence="2">The sequence shown here is derived from an EMBL/GenBank/DDBJ whole genome shotgun (WGS) entry which is preliminary data.</text>
</comment>
<dbReference type="OMA" id="CAYDGSF"/>
<dbReference type="GeneID" id="65280135"/>
<feature type="domain" description="Beta-ketoacyl synthase-like N-terminal" evidence="1">
    <location>
        <begin position="38"/>
        <end position="199"/>
    </location>
</feature>
<organism evidence="2 3">
    <name type="scientific">Acidithiobacillus ferrooxidans</name>
    <name type="common">Thiobacillus ferrooxidans</name>
    <dbReference type="NCBI Taxonomy" id="920"/>
    <lineage>
        <taxon>Bacteria</taxon>
        <taxon>Pseudomonadati</taxon>
        <taxon>Pseudomonadota</taxon>
        <taxon>Acidithiobacillia</taxon>
        <taxon>Acidithiobacillales</taxon>
        <taxon>Acidithiobacillaceae</taxon>
        <taxon>Acidithiobacillus</taxon>
    </lineage>
</organism>
<proteinExistence type="predicted"/>
<dbReference type="EMBL" id="QKQP01000001">
    <property type="protein sequence ID" value="PZD82145.1"/>
    <property type="molecule type" value="Genomic_DNA"/>
</dbReference>
<protein>
    <submittedName>
        <fullName evidence="2">3-oxoacyl-ACP synthase</fullName>
    </submittedName>
</protein>
<dbReference type="OrthoDB" id="9798676at2"/>
<evidence type="ECO:0000313" key="3">
    <source>
        <dbReference type="Proteomes" id="UP000248886"/>
    </source>
</evidence>
<dbReference type="InterPro" id="IPR016039">
    <property type="entry name" value="Thiolase-like"/>
</dbReference>
<dbReference type="SUPFAM" id="SSF53901">
    <property type="entry name" value="Thiolase-like"/>
    <property type="match status" value="1"/>
</dbReference>
<dbReference type="Proteomes" id="UP000248886">
    <property type="component" value="Unassembled WGS sequence"/>
</dbReference>
<dbReference type="AlphaFoldDB" id="A0A2W1KI74"/>